<protein>
    <recommendedName>
        <fullName evidence="8">GATA-type domain-containing protein</fullName>
    </recommendedName>
</protein>
<keyword evidence="5" id="KW-0804">Transcription</keyword>
<dbReference type="Pfam" id="PF00320">
    <property type="entry name" value="GATA"/>
    <property type="match status" value="1"/>
</dbReference>
<dbReference type="AlphaFoldDB" id="A0A165G4V8"/>
<evidence type="ECO:0000256" key="3">
    <source>
        <dbReference type="ARBA" id="ARBA00022833"/>
    </source>
</evidence>
<dbReference type="GO" id="GO:0043565">
    <property type="term" value="F:sequence-specific DNA binding"/>
    <property type="evidence" value="ECO:0007669"/>
    <property type="project" value="InterPro"/>
</dbReference>
<evidence type="ECO:0000256" key="4">
    <source>
        <dbReference type="ARBA" id="ARBA00023015"/>
    </source>
</evidence>
<dbReference type="RefSeq" id="XP_040767572.1">
    <property type="nucleotide sequence ID" value="XM_040906860.1"/>
</dbReference>
<proteinExistence type="predicted"/>
<keyword evidence="10" id="KW-1185">Reference proteome</keyword>
<name>A0A165G4V8_9APHY</name>
<dbReference type="SUPFAM" id="SSF57716">
    <property type="entry name" value="Glucocorticoid receptor-like (DNA-binding domain)"/>
    <property type="match status" value="1"/>
</dbReference>
<feature type="compositionally biased region" description="Basic and acidic residues" evidence="7">
    <location>
        <begin position="207"/>
        <end position="218"/>
    </location>
</feature>
<dbReference type="SMART" id="SM00401">
    <property type="entry name" value="ZnF_GATA"/>
    <property type="match status" value="1"/>
</dbReference>
<dbReference type="GO" id="GO:0008270">
    <property type="term" value="F:zinc ion binding"/>
    <property type="evidence" value="ECO:0007669"/>
    <property type="project" value="UniProtKB-KW"/>
</dbReference>
<feature type="domain" description="GATA-type" evidence="8">
    <location>
        <begin position="338"/>
        <end position="373"/>
    </location>
</feature>
<dbReference type="CDD" id="cd00202">
    <property type="entry name" value="ZnF_GATA"/>
    <property type="match status" value="1"/>
</dbReference>
<dbReference type="PRINTS" id="PR01217">
    <property type="entry name" value="PRICHEXTENSN"/>
</dbReference>
<organism evidence="9 10">
    <name type="scientific">Laetiporus sulphureus 93-53</name>
    <dbReference type="NCBI Taxonomy" id="1314785"/>
    <lineage>
        <taxon>Eukaryota</taxon>
        <taxon>Fungi</taxon>
        <taxon>Dikarya</taxon>
        <taxon>Basidiomycota</taxon>
        <taxon>Agaricomycotina</taxon>
        <taxon>Agaricomycetes</taxon>
        <taxon>Polyporales</taxon>
        <taxon>Laetiporus</taxon>
    </lineage>
</organism>
<evidence type="ECO:0000256" key="5">
    <source>
        <dbReference type="ARBA" id="ARBA00023163"/>
    </source>
</evidence>
<feature type="compositionally biased region" description="Pro residues" evidence="7">
    <location>
        <begin position="166"/>
        <end position="184"/>
    </location>
</feature>
<feature type="compositionally biased region" description="Polar residues" evidence="7">
    <location>
        <begin position="302"/>
        <end position="312"/>
    </location>
</feature>
<keyword evidence="2 6" id="KW-0863">Zinc-finger</keyword>
<feature type="region of interest" description="Disordered" evidence="7">
    <location>
        <begin position="380"/>
        <end position="437"/>
    </location>
</feature>
<feature type="region of interest" description="Disordered" evidence="7">
    <location>
        <begin position="23"/>
        <end position="74"/>
    </location>
</feature>
<keyword evidence="3" id="KW-0862">Zinc</keyword>
<feature type="compositionally biased region" description="Pro residues" evidence="7">
    <location>
        <begin position="136"/>
        <end position="147"/>
    </location>
</feature>
<dbReference type="PANTHER" id="PTHR47172">
    <property type="entry name" value="OS01G0976800 PROTEIN"/>
    <property type="match status" value="1"/>
</dbReference>
<feature type="region of interest" description="Disordered" evidence="7">
    <location>
        <begin position="302"/>
        <end position="360"/>
    </location>
</feature>
<dbReference type="PROSITE" id="PS50114">
    <property type="entry name" value="GATA_ZN_FINGER_2"/>
    <property type="match status" value="1"/>
</dbReference>
<evidence type="ECO:0000313" key="9">
    <source>
        <dbReference type="EMBL" id="KZT09832.1"/>
    </source>
</evidence>
<evidence type="ECO:0000259" key="8">
    <source>
        <dbReference type="PROSITE" id="PS50114"/>
    </source>
</evidence>
<dbReference type="STRING" id="1314785.A0A165G4V8"/>
<keyword evidence="4" id="KW-0805">Transcription regulation</keyword>
<gene>
    <name evidence="9" type="ORF">LAESUDRAFT_711730</name>
</gene>
<dbReference type="Proteomes" id="UP000076871">
    <property type="component" value="Unassembled WGS sequence"/>
</dbReference>
<evidence type="ECO:0000256" key="1">
    <source>
        <dbReference type="ARBA" id="ARBA00022723"/>
    </source>
</evidence>
<evidence type="ECO:0000313" key="10">
    <source>
        <dbReference type="Proteomes" id="UP000076871"/>
    </source>
</evidence>
<dbReference type="GeneID" id="63823889"/>
<dbReference type="PANTHER" id="PTHR47172:SF24">
    <property type="entry name" value="GATA ZINC FINGER DOMAIN-CONTAINING PROTEIN 14-RELATED"/>
    <property type="match status" value="1"/>
</dbReference>
<dbReference type="EMBL" id="KV427610">
    <property type="protein sequence ID" value="KZT09832.1"/>
    <property type="molecule type" value="Genomic_DNA"/>
</dbReference>
<feature type="compositionally biased region" description="Pro residues" evidence="7">
    <location>
        <begin position="236"/>
        <end position="245"/>
    </location>
</feature>
<reference evidence="9 10" key="1">
    <citation type="journal article" date="2016" name="Mol. Biol. Evol.">
        <title>Comparative Genomics of Early-Diverging Mushroom-Forming Fungi Provides Insights into the Origins of Lignocellulose Decay Capabilities.</title>
        <authorList>
            <person name="Nagy L.G."/>
            <person name="Riley R."/>
            <person name="Tritt A."/>
            <person name="Adam C."/>
            <person name="Daum C."/>
            <person name="Floudas D."/>
            <person name="Sun H."/>
            <person name="Yadav J.S."/>
            <person name="Pangilinan J."/>
            <person name="Larsson K.H."/>
            <person name="Matsuura K."/>
            <person name="Barry K."/>
            <person name="Labutti K."/>
            <person name="Kuo R."/>
            <person name="Ohm R.A."/>
            <person name="Bhattacharya S.S."/>
            <person name="Shirouzu T."/>
            <person name="Yoshinaga Y."/>
            <person name="Martin F.M."/>
            <person name="Grigoriev I.V."/>
            <person name="Hibbett D.S."/>
        </authorList>
    </citation>
    <scope>NUCLEOTIDE SEQUENCE [LARGE SCALE GENOMIC DNA]</scope>
    <source>
        <strain evidence="9 10">93-53</strain>
    </source>
</reference>
<dbReference type="InParanoid" id="A0A165G4V8"/>
<sequence length="437" mass="46902">MPPYFPLDRQPLTAPIFTALAQPAHRSPTPVSSYTSLDHALGPAGARESNHPLHEPPPPAGHLPPNHMASDGRYVYSAPQEVAASPYGYAPYPAPPYDPAHYAQSMPRQPIRSASTQAHSPHPPPQPYSASQQSYPPQPPYGPPPYAVAPHPTGPWSHEAWAHYPHPYPAPHPPQPPDQNPSYPPNGARADAPPVDHRAYQAGPSRPEPHRTDERPSRPVEAAPQSKVRKTKENEPPAPAPPRSPPLGLDLTKLMEQYRVVLDSSATLLNDNSSRTSIPLEAAEAMMQAARFGFQALESASKRVTQADISRSPSERTPEEADSAAPKPRPQPSEAQPNPEGQTCLGCHATSTPEWRRGPMGPRTLCNACGLVYAKLIKKRNRDPARARSSYLGGNSGSQGGNDDSAPASSGEGGSDDEGSLVSQDRRSEGGFHGGRN</sequence>
<dbReference type="InterPro" id="IPR013088">
    <property type="entry name" value="Znf_NHR/GATA"/>
</dbReference>
<feature type="compositionally biased region" description="Low complexity" evidence="7">
    <location>
        <begin position="401"/>
        <end position="410"/>
    </location>
</feature>
<dbReference type="InterPro" id="IPR000679">
    <property type="entry name" value="Znf_GATA"/>
</dbReference>
<dbReference type="Gene3D" id="3.30.50.10">
    <property type="entry name" value="Erythroid Transcription Factor GATA-1, subunit A"/>
    <property type="match status" value="1"/>
</dbReference>
<feature type="region of interest" description="Disordered" evidence="7">
    <location>
        <begin position="98"/>
        <end position="251"/>
    </location>
</feature>
<dbReference type="GO" id="GO:0006355">
    <property type="term" value="P:regulation of DNA-templated transcription"/>
    <property type="evidence" value="ECO:0007669"/>
    <property type="project" value="InterPro"/>
</dbReference>
<evidence type="ECO:0000256" key="7">
    <source>
        <dbReference type="SAM" id="MobiDB-lite"/>
    </source>
</evidence>
<evidence type="ECO:0000256" key="2">
    <source>
        <dbReference type="ARBA" id="ARBA00022771"/>
    </source>
</evidence>
<keyword evidence="1" id="KW-0479">Metal-binding</keyword>
<evidence type="ECO:0000256" key="6">
    <source>
        <dbReference type="PROSITE-ProRule" id="PRU00094"/>
    </source>
</evidence>
<dbReference type="OrthoDB" id="2162994at2759"/>
<accession>A0A165G4V8</accession>